<feature type="region of interest" description="Disordered" evidence="1">
    <location>
        <begin position="1"/>
        <end position="23"/>
    </location>
</feature>
<feature type="region of interest" description="Disordered" evidence="1">
    <location>
        <begin position="38"/>
        <end position="59"/>
    </location>
</feature>
<organism evidence="2 3">
    <name type="scientific">Fodinisporobacter ferrooxydans</name>
    <dbReference type="NCBI Taxonomy" id="2901836"/>
    <lineage>
        <taxon>Bacteria</taxon>
        <taxon>Bacillati</taxon>
        <taxon>Bacillota</taxon>
        <taxon>Bacilli</taxon>
        <taxon>Bacillales</taxon>
        <taxon>Alicyclobacillaceae</taxon>
        <taxon>Fodinisporobacter</taxon>
    </lineage>
</organism>
<evidence type="ECO:0000313" key="3">
    <source>
        <dbReference type="Proteomes" id="UP000830167"/>
    </source>
</evidence>
<sequence length="71" mass="7591">MENKDIDLSGIDSADQASAQAGMANKVKMEELAELAARLGHSSPRSQQSNSFSSAADGLGYEFDDVSDVYY</sequence>
<evidence type="ECO:0000256" key="1">
    <source>
        <dbReference type="SAM" id="MobiDB-lite"/>
    </source>
</evidence>
<protein>
    <submittedName>
        <fullName evidence="2">Uncharacterized protein</fullName>
    </submittedName>
</protein>
<proteinExistence type="predicted"/>
<name>A0ABY4CKY9_9BACL</name>
<dbReference type="RefSeq" id="WP_347437871.1">
    <property type="nucleotide sequence ID" value="NZ_CP089291.1"/>
</dbReference>
<keyword evidence="3" id="KW-1185">Reference proteome</keyword>
<feature type="compositionally biased region" description="Low complexity" evidence="1">
    <location>
        <begin position="42"/>
        <end position="54"/>
    </location>
</feature>
<evidence type="ECO:0000313" key="2">
    <source>
        <dbReference type="EMBL" id="UOF91182.1"/>
    </source>
</evidence>
<accession>A0ABY4CKY9</accession>
<dbReference type="EMBL" id="CP089291">
    <property type="protein sequence ID" value="UOF91182.1"/>
    <property type="molecule type" value="Genomic_DNA"/>
</dbReference>
<dbReference type="Proteomes" id="UP000830167">
    <property type="component" value="Chromosome"/>
</dbReference>
<reference evidence="2" key="1">
    <citation type="submission" date="2021-12" db="EMBL/GenBank/DDBJ databases">
        <title>Alicyclobacillaceae gen. nov., sp. nov., isolated from chalcocite enrichment system.</title>
        <authorList>
            <person name="Jiang Z."/>
        </authorList>
    </citation>
    <scope>NUCLEOTIDE SEQUENCE</scope>
    <source>
        <strain evidence="2">MYW30-H2</strain>
    </source>
</reference>
<gene>
    <name evidence="2" type="ORF">LSG31_02675</name>
</gene>